<accession>A0A0H4VTQ7</accession>
<evidence type="ECO:0000313" key="2">
    <source>
        <dbReference type="Proteomes" id="UP000036458"/>
    </source>
</evidence>
<protein>
    <recommendedName>
        <fullName evidence="3">Pentapeptide repeat-containing protein</fullName>
    </recommendedName>
</protein>
<keyword evidence="2" id="KW-1185">Reference proteome</keyword>
<gene>
    <name evidence="1" type="ORF">TH63_18570</name>
</gene>
<dbReference type="InterPro" id="IPR052949">
    <property type="entry name" value="PA_immunity-related"/>
</dbReference>
<dbReference type="EMBL" id="CP010777">
    <property type="protein sequence ID" value="AKQ47189.1"/>
    <property type="molecule type" value="Genomic_DNA"/>
</dbReference>
<dbReference type="PANTHER" id="PTHR42999:SF1">
    <property type="entry name" value="PENTAPEPTIDE REPEAT-CONTAINING PROTEIN"/>
    <property type="match status" value="1"/>
</dbReference>
<name>A0A0H4VTQ7_9BACT</name>
<dbReference type="Proteomes" id="UP000036458">
    <property type="component" value="Chromosome"/>
</dbReference>
<dbReference type="RefSeq" id="WP_048922272.1">
    <property type="nucleotide sequence ID" value="NZ_CP010777.1"/>
</dbReference>
<dbReference type="AlphaFoldDB" id="A0A0H4VTQ7"/>
<dbReference type="Gene3D" id="2.160.20.80">
    <property type="entry name" value="E3 ubiquitin-protein ligase SopA"/>
    <property type="match status" value="1"/>
</dbReference>
<dbReference type="SUPFAM" id="SSF141571">
    <property type="entry name" value="Pentapeptide repeat-like"/>
    <property type="match status" value="1"/>
</dbReference>
<dbReference type="PANTHER" id="PTHR42999">
    <property type="entry name" value="ANTIBIOTIC RESISTANCE PROTEIN MCBG"/>
    <property type="match status" value="1"/>
</dbReference>
<dbReference type="Pfam" id="PF13599">
    <property type="entry name" value="Pentapeptide_4"/>
    <property type="match status" value="2"/>
</dbReference>
<evidence type="ECO:0000313" key="1">
    <source>
        <dbReference type="EMBL" id="AKQ47189.1"/>
    </source>
</evidence>
<proteinExistence type="predicted"/>
<sequence length="190" mass="21685">MTETFHQDKTFDQINYADKVVTGREFEDCTFTRCDFSNSNFSHNSFTDCRFSDCNLSMVQLSNSKLHGATFVNCKLVGVDFSLCHDFLFAVNFKGCSLDYTYFGKKNLKKTVFESCSIKEANFTDADLTEAAFLDCDLTRTVFHRTNLEKADFRTAVHYALDPELNRIKKAKFSMPGVLGLLAKYDIVIK</sequence>
<dbReference type="PATRIC" id="fig|1379910.4.peg.4048"/>
<dbReference type="KEGG" id="ruf:TH63_18570"/>
<dbReference type="InterPro" id="IPR001646">
    <property type="entry name" value="5peptide_repeat"/>
</dbReference>
<dbReference type="OrthoDB" id="67652at2"/>
<organism evidence="1 2">
    <name type="scientific">Rufibacter radiotolerans</name>
    <dbReference type="NCBI Taxonomy" id="1379910"/>
    <lineage>
        <taxon>Bacteria</taxon>
        <taxon>Pseudomonadati</taxon>
        <taxon>Bacteroidota</taxon>
        <taxon>Cytophagia</taxon>
        <taxon>Cytophagales</taxon>
        <taxon>Hymenobacteraceae</taxon>
        <taxon>Rufibacter</taxon>
    </lineage>
</organism>
<reference evidence="1 2" key="1">
    <citation type="submission" date="2015-01" db="EMBL/GenBank/DDBJ databases">
        <title>Rufibacter sp./DG31D/ whole genome sequencing.</title>
        <authorList>
            <person name="Kim M.K."/>
            <person name="Srinivasan S."/>
            <person name="Lee J.-J."/>
        </authorList>
    </citation>
    <scope>NUCLEOTIDE SEQUENCE [LARGE SCALE GENOMIC DNA]</scope>
    <source>
        <strain evidence="1 2">DG31D</strain>
    </source>
</reference>
<evidence type="ECO:0008006" key="3">
    <source>
        <dbReference type="Google" id="ProtNLM"/>
    </source>
</evidence>
<dbReference type="STRING" id="1379910.TH63_18570"/>